<organism evidence="5 6">
    <name type="scientific">Homoserinibacter gongjuensis</name>
    <dbReference type="NCBI Taxonomy" id="1162968"/>
    <lineage>
        <taxon>Bacteria</taxon>
        <taxon>Bacillati</taxon>
        <taxon>Actinomycetota</taxon>
        <taxon>Actinomycetes</taxon>
        <taxon>Micrococcales</taxon>
        <taxon>Microbacteriaceae</taxon>
        <taxon>Homoserinibacter</taxon>
    </lineage>
</organism>
<evidence type="ECO:0000313" key="6">
    <source>
        <dbReference type="Proteomes" id="UP001157069"/>
    </source>
</evidence>
<feature type="compositionally biased region" description="Basic and acidic residues" evidence="4">
    <location>
        <begin position="20"/>
        <end position="75"/>
    </location>
</feature>
<dbReference type="InterPro" id="IPR036390">
    <property type="entry name" value="WH_DNA-bd_sf"/>
</dbReference>
<dbReference type="PANTHER" id="PTHR38465:SF1">
    <property type="entry name" value="HTH-TYPE TRANSCRIPTIONAL REGULATOR MJ1563-RELATED"/>
    <property type="match status" value="1"/>
</dbReference>
<evidence type="ECO:0000256" key="1">
    <source>
        <dbReference type="ARBA" id="ARBA00023015"/>
    </source>
</evidence>
<gene>
    <name evidence="5" type="ORF">GCM10025869_36210</name>
</gene>
<keyword evidence="3" id="KW-0804">Transcription</keyword>
<name>A0ABQ6K2F8_9MICO</name>
<evidence type="ECO:0000256" key="4">
    <source>
        <dbReference type="SAM" id="MobiDB-lite"/>
    </source>
</evidence>
<feature type="compositionally biased region" description="Gly residues" evidence="4">
    <location>
        <begin position="1"/>
        <end position="19"/>
    </location>
</feature>
<keyword evidence="6" id="KW-1185">Reference proteome</keyword>
<comment type="caution">
    <text evidence="5">The sequence shown here is derived from an EMBL/GenBank/DDBJ whole genome shotgun (WGS) entry which is preliminary data.</text>
</comment>
<dbReference type="EMBL" id="BSVA01000001">
    <property type="protein sequence ID" value="GMA93092.1"/>
    <property type="molecule type" value="Genomic_DNA"/>
</dbReference>
<dbReference type="Gene3D" id="1.10.10.10">
    <property type="entry name" value="Winged helix-like DNA-binding domain superfamily/Winged helix DNA-binding domain"/>
    <property type="match status" value="1"/>
</dbReference>
<evidence type="ECO:0000256" key="2">
    <source>
        <dbReference type="ARBA" id="ARBA00023125"/>
    </source>
</evidence>
<keyword evidence="1" id="KW-0805">Transcription regulation</keyword>
<dbReference type="Proteomes" id="UP001157069">
    <property type="component" value="Unassembled WGS sequence"/>
</dbReference>
<evidence type="ECO:0008006" key="7">
    <source>
        <dbReference type="Google" id="ProtNLM"/>
    </source>
</evidence>
<sequence>MSGGGAVSQGGAESRGGATGRRDPERREAGRDSDAREGAPRDTERRSEQREVERDPERREVAGRDPDERDADERDERQQFIDALGDVLASWNLPRSTGRVYGALLLHAEPVTFDHLRAELQLSAGAVSTGVRELVSWGLARTIPQAGSRRLLVEAAGGFEQLLAASHERTRTFIRVLDAGAALVDGPRAGERLADVTALFEGYVDAGERMLRARARAARGSR</sequence>
<dbReference type="PANTHER" id="PTHR38465">
    <property type="entry name" value="HTH-TYPE TRANSCRIPTIONAL REGULATOR MJ1563-RELATED"/>
    <property type="match status" value="1"/>
</dbReference>
<keyword evidence="2" id="KW-0238">DNA-binding</keyword>
<reference evidence="6" key="1">
    <citation type="journal article" date="2019" name="Int. J. Syst. Evol. Microbiol.">
        <title>The Global Catalogue of Microorganisms (GCM) 10K type strain sequencing project: providing services to taxonomists for standard genome sequencing and annotation.</title>
        <authorList>
            <consortium name="The Broad Institute Genomics Platform"/>
            <consortium name="The Broad Institute Genome Sequencing Center for Infectious Disease"/>
            <person name="Wu L."/>
            <person name="Ma J."/>
        </authorList>
    </citation>
    <scope>NUCLEOTIDE SEQUENCE [LARGE SCALE GENOMIC DNA]</scope>
    <source>
        <strain evidence="6">NBRC 108755</strain>
    </source>
</reference>
<dbReference type="InterPro" id="IPR052362">
    <property type="entry name" value="HTH-GbsR_regulator"/>
</dbReference>
<accession>A0ABQ6K2F8</accession>
<dbReference type="RefSeq" id="WP_284301810.1">
    <property type="nucleotide sequence ID" value="NZ_BSVA01000001.1"/>
</dbReference>
<evidence type="ECO:0000313" key="5">
    <source>
        <dbReference type="EMBL" id="GMA93092.1"/>
    </source>
</evidence>
<evidence type="ECO:0000256" key="3">
    <source>
        <dbReference type="ARBA" id="ARBA00023163"/>
    </source>
</evidence>
<proteinExistence type="predicted"/>
<dbReference type="InterPro" id="IPR036388">
    <property type="entry name" value="WH-like_DNA-bd_sf"/>
</dbReference>
<dbReference type="SUPFAM" id="SSF46785">
    <property type="entry name" value="Winged helix' DNA-binding domain"/>
    <property type="match status" value="1"/>
</dbReference>
<protein>
    <recommendedName>
        <fullName evidence="7">Transcriptional regulator</fullName>
    </recommendedName>
</protein>
<feature type="region of interest" description="Disordered" evidence="4">
    <location>
        <begin position="1"/>
        <end position="75"/>
    </location>
</feature>